<evidence type="ECO:0000259" key="8">
    <source>
        <dbReference type="SMART" id="SM00079"/>
    </source>
</evidence>
<comment type="subcellular location">
    <subcellularLocation>
        <location evidence="1">Cell envelope</location>
    </subcellularLocation>
</comment>
<feature type="domain" description="Solute-binding protein family 3/N-terminal" evidence="7">
    <location>
        <begin position="50"/>
        <end position="271"/>
    </location>
</feature>
<dbReference type="EMBL" id="FXUV02000001">
    <property type="protein sequence ID" value="SNB51133.1"/>
    <property type="molecule type" value="Genomic_DNA"/>
</dbReference>
<name>A0A238HDA7_9NEIS</name>
<dbReference type="SUPFAM" id="SSF53850">
    <property type="entry name" value="Periplasmic binding protein-like II"/>
    <property type="match status" value="1"/>
</dbReference>
<dbReference type="PROSITE" id="PS01039">
    <property type="entry name" value="SBP_BACTERIAL_3"/>
    <property type="match status" value="1"/>
</dbReference>
<evidence type="ECO:0000256" key="4">
    <source>
        <dbReference type="RuleBase" id="RU003744"/>
    </source>
</evidence>
<dbReference type="RefSeq" id="WP_095061813.1">
    <property type="nucleotide sequence ID" value="NZ_FXUV02000001.1"/>
</dbReference>
<dbReference type="PROSITE" id="PS51257">
    <property type="entry name" value="PROKAR_LIPOPROTEIN"/>
    <property type="match status" value="1"/>
</dbReference>
<dbReference type="SMART" id="SM00079">
    <property type="entry name" value="PBPe"/>
    <property type="match status" value="1"/>
</dbReference>
<dbReference type="GO" id="GO:0016020">
    <property type="term" value="C:membrane"/>
    <property type="evidence" value="ECO:0007669"/>
    <property type="project" value="InterPro"/>
</dbReference>
<dbReference type="PANTHER" id="PTHR35936">
    <property type="entry name" value="MEMBRANE-BOUND LYTIC MUREIN TRANSGLYCOSYLASE F"/>
    <property type="match status" value="1"/>
</dbReference>
<accession>A0A238HDA7</accession>
<dbReference type="OrthoDB" id="8613451at2"/>
<dbReference type="InterPro" id="IPR018313">
    <property type="entry name" value="SBP_3_CS"/>
</dbReference>
<feature type="domain" description="Ionotropic glutamate receptor C-terminal" evidence="8">
    <location>
        <begin position="50"/>
        <end position="270"/>
    </location>
</feature>
<reference evidence="9" key="1">
    <citation type="submission" date="2017-05" db="EMBL/GenBank/DDBJ databases">
        <authorList>
            <person name="Song R."/>
            <person name="Chenine A.L."/>
            <person name="Ruprecht R.M."/>
        </authorList>
    </citation>
    <scope>NUCLEOTIDE SEQUENCE</scope>
    <source>
        <strain evidence="9">Kingella_eburonensis</strain>
    </source>
</reference>
<dbReference type="AlphaFoldDB" id="A0A238HDA7"/>
<keyword evidence="3 6" id="KW-0732">Signal</keyword>
<dbReference type="InterPro" id="IPR001320">
    <property type="entry name" value="Iontro_rcpt_C"/>
</dbReference>
<dbReference type="Gene3D" id="3.40.190.10">
    <property type="entry name" value="Periplasmic binding protein-like II"/>
    <property type="match status" value="2"/>
</dbReference>
<dbReference type="Pfam" id="PF00497">
    <property type="entry name" value="SBP_bac_3"/>
    <property type="match status" value="1"/>
</dbReference>
<proteinExistence type="inferred from homology"/>
<feature type="chain" id="PRO_5015075123" evidence="6">
    <location>
        <begin position="18"/>
        <end position="271"/>
    </location>
</feature>
<evidence type="ECO:0000313" key="11">
    <source>
        <dbReference type="Proteomes" id="UP000215450"/>
    </source>
</evidence>
<reference evidence="10 11" key="2">
    <citation type="submission" date="2017-06" db="EMBL/GenBank/DDBJ databases">
        <authorList>
            <person name="Kim H.J."/>
            <person name="Triplett B.A."/>
        </authorList>
    </citation>
    <scope>NUCLEOTIDE SEQUENCE [LARGE SCALE GENOMIC DNA]</scope>
    <source>
        <strain evidence="10">Kingella_eburonensis</strain>
    </source>
</reference>
<evidence type="ECO:0000313" key="10">
    <source>
        <dbReference type="EMBL" id="SNB51133.1"/>
    </source>
</evidence>
<dbReference type="GO" id="GO:0030313">
    <property type="term" value="C:cell envelope"/>
    <property type="evidence" value="ECO:0007669"/>
    <property type="project" value="UniProtKB-SubCell"/>
</dbReference>
<dbReference type="STRING" id="1522312.GCA_900177895_02145"/>
<dbReference type="InterPro" id="IPR001638">
    <property type="entry name" value="Solute-binding_3/MltF_N"/>
</dbReference>
<feature type="signal peptide" evidence="6">
    <location>
        <begin position="1"/>
        <end position="17"/>
    </location>
</feature>
<organism evidence="9">
    <name type="scientific">Kingella negevensis</name>
    <dbReference type="NCBI Taxonomy" id="1522312"/>
    <lineage>
        <taxon>Bacteria</taxon>
        <taxon>Pseudomonadati</taxon>
        <taxon>Pseudomonadota</taxon>
        <taxon>Betaproteobacteria</taxon>
        <taxon>Neisseriales</taxon>
        <taxon>Neisseriaceae</taxon>
        <taxon>Kingella</taxon>
    </lineage>
</organism>
<evidence type="ECO:0000256" key="5">
    <source>
        <dbReference type="SAM" id="MobiDB-lite"/>
    </source>
</evidence>
<sequence>MKKQCLSLLVAAAFALAACGDNTTKTEATPAKPAATQTAETTNNNPNLKTYVVGSELGYLPFEFMNDKGQADGFEIELLTEIAKMGGFNVQFVNSPRSAVTSTLNDGSRQIWASAIAVSPARLAEVDMSEPFMDFESAVAVADRPENSNVNALNDLAGKKIAFNKASVSNTELVAALRATAVPENSFFLALKSLRSGRADAIVGDTRVFQYYKNHQNDKVRIISLGKGPQPLAFAVKKGNTELLNKINSGIAKMKADGSLDKLIAKWFGGE</sequence>
<protein>
    <submittedName>
        <fullName evidence="9">Putative amino-acid ABC transporter-binding protein</fullName>
    </submittedName>
</protein>
<comment type="similarity">
    <text evidence="2 4">Belongs to the bacterial solute-binding protein 3 family.</text>
</comment>
<dbReference type="SMART" id="SM00062">
    <property type="entry name" value="PBPb"/>
    <property type="match status" value="1"/>
</dbReference>
<evidence type="ECO:0000259" key="7">
    <source>
        <dbReference type="SMART" id="SM00062"/>
    </source>
</evidence>
<gene>
    <name evidence="9" type="ORF">KEBURONENSIS_00047</name>
</gene>
<evidence type="ECO:0000256" key="1">
    <source>
        <dbReference type="ARBA" id="ARBA00004196"/>
    </source>
</evidence>
<dbReference type="Proteomes" id="UP000215450">
    <property type="component" value="Unassembled WGS sequence"/>
</dbReference>
<feature type="region of interest" description="Disordered" evidence="5">
    <location>
        <begin position="25"/>
        <end position="47"/>
    </location>
</feature>
<keyword evidence="11" id="KW-1185">Reference proteome</keyword>
<evidence type="ECO:0000313" key="9">
    <source>
        <dbReference type="EMBL" id="SMQ11693.1"/>
    </source>
</evidence>
<evidence type="ECO:0000256" key="2">
    <source>
        <dbReference type="ARBA" id="ARBA00010333"/>
    </source>
</evidence>
<dbReference type="GO" id="GO:0015276">
    <property type="term" value="F:ligand-gated monoatomic ion channel activity"/>
    <property type="evidence" value="ECO:0007669"/>
    <property type="project" value="InterPro"/>
</dbReference>
<evidence type="ECO:0000256" key="3">
    <source>
        <dbReference type="ARBA" id="ARBA00022729"/>
    </source>
</evidence>
<dbReference type="EMBL" id="FXUV01000001">
    <property type="protein sequence ID" value="SMQ11693.1"/>
    <property type="molecule type" value="Genomic_DNA"/>
</dbReference>
<evidence type="ECO:0000256" key="6">
    <source>
        <dbReference type="SAM" id="SignalP"/>
    </source>
</evidence>
<dbReference type="PANTHER" id="PTHR35936:SF17">
    <property type="entry name" value="ARGININE-BINDING EXTRACELLULAR PROTEIN ARTP"/>
    <property type="match status" value="1"/>
</dbReference>